<dbReference type="RefSeq" id="WP_138620428.1">
    <property type="nucleotide sequence ID" value="NZ_SZVP01000001.1"/>
</dbReference>
<comment type="cofactor">
    <cofactor evidence="2">
        <name>Fe cation</name>
        <dbReference type="ChEBI" id="CHEBI:24875"/>
    </cofactor>
    <text evidence="2">Binds 1 Fe cation per subunit.</text>
</comment>
<dbReference type="InterPro" id="IPR012093">
    <property type="entry name" value="Pirin"/>
</dbReference>
<dbReference type="PANTHER" id="PTHR13903:SF8">
    <property type="entry name" value="PIRIN"/>
    <property type="match status" value="1"/>
</dbReference>
<evidence type="ECO:0000259" key="5">
    <source>
        <dbReference type="Pfam" id="PF05726"/>
    </source>
</evidence>
<evidence type="ECO:0000259" key="4">
    <source>
        <dbReference type="Pfam" id="PF02678"/>
    </source>
</evidence>
<comment type="caution">
    <text evidence="6">The sequence shown here is derived from an EMBL/GenBank/DDBJ whole genome shotgun (WGS) entry which is preliminary data.</text>
</comment>
<gene>
    <name evidence="6" type="ORF">FCS21_02765</name>
</gene>
<dbReference type="InterPro" id="IPR011051">
    <property type="entry name" value="RmlC_Cupin_sf"/>
</dbReference>
<feature type="binding site" evidence="2">
    <location>
        <position position="61"/>
    </location>
    <ligand>
        <name>Fe cation</name>
        <dbReference type="ChEBI" id="CHEBI:24875"/>
    </ligand>
</feature>
<dbReference type="AlphaFoldDB" id="A0A8H2JNU8"/>
<dbReference type="CDD" id="cd02909">
    <property type="entry name" value="cupin_pirin_N"/>
    <property type="match status" value="1"/>
</dbReference>
<dbReference type="PIRSF" id="PIRSF006232">
    <property type="entry name" value="Pirin"/>
    <property type="match status" value="1"/>
</dbReference>
<dbReference type="EMBL" id="SZVP01000001">
    <property type="protein sequence ID" value="TMM47900.1"/>
    <property type="molecule type" value="Genomic_DNA"/>
</dbReference>
<dbReference type="InterPro" id="IPR003829">
    <property type="entry name" value="Pirin_N_dom"/>
</dbReference>
<evidence type="ECO:0000256" key="1">
    <source>
        <dbReference type="ARBA" id="ARBA00008416"/>
    </source>
</evidence>
<dbReference type="Pfam" id="PF05726">
    <property type="entry name" value="Pirin_C"/>
    <property type="match status" value="1"/>
</dbReference>
<keyword evidence="2" id="KW-0479">Metal-binding</keyword>
<dbReference type="GO" id="GO:0046872">
    <property type="term" value="F:metal ion binding"/>
    <property type="evidence" value="ECO:0007669"/>
    <property type="project" value="UniProtKB-KW"/>
</dbReference>
<dbReference type="Proteomes" id="UP000307702">
    <property type="component" value="Unassembled WGS sequence"/>
</dbReference>
<dbReference type="InterPro" id="IPR008778">
    <property type="entry name" value="Pirin_C_dom"/>
</dbReference>
<keyword evidence="7" id="KW-1185">Reference proteome</keyword>
<dbReference type="Gene3D" id="2.60.120.10">
    <property type="entry name" value="Jelly Rolls"/>
    <property type="match status" value="2"/>
</dbReference>
<accession>A0A8H2JNU8</accession>
<feature type="domain" description="Pirin C-terminal" evidence="5">
    <location>
        <begin position="177"/>
        <end position="283"/>
    </location>
</feature>
<keyword evidence="2" id="KW-0408">Iron</keyword>
<dbReference type="SUPFAM" id="SSF51182">
    <property type="entry name" value="RmlC-like cupins"/>
    <property type="match status" value="1"/>
</dbReference>
<protein>
    <submittedName>
        <fullName evidence="6">Pirin family protein</fullName>
    </submittedName>
</protein>
<feature type="binding site" evidence="2">
    <location>
        <position position="105"/>
    </location>
    <ligand>
        <name>Fe cation</name>
        <dbReference type="ChEBI" id="CHEBI:24875"/>
    </ligand>
</feature>
<comment type="similarity">
    <text evidence="1 3">Belongs to the pirin family.</text>
</comment>
<dbReference type="OrthoDB" id="9780903at2"/>
<dbReference type="PANTHER" id="PTHR13903">
    <property type="entry name" value="PIRIN-RELATED"/>
    <property type="match status" value="1"/>
</dbReference>
<dbReference type="Pfam" id="PF02678">
    <property type="entry name" value="Pirin"/>
    <property type="match status" value="1"/>
</dbReference>
<evidence type="ECO:0000313" key="7">
    <source>
        <dbReference type="Proteomes" id="UP000307702"/>
    </source>
</evidence>
<feature type="binding site" evidence="2">
    <location>
        <position position="103"/>
    </location>
    <ligand>
        <name>Fe cation</name>
        <dbReference type="ChEBI" id="CHEBI:24875"/>
    </ligand>
</feature>
<feature type="binding site" evidence="2">
    <location>
        <position position="59"/>
    </location>
    <ligand>
        <name>Fe cation</name>
        <dbReference type="ChEBI" id="CHEBI:24875"/>
    </ligand>
</feature>
<evidence type="ECO:0000313" key="6">
    <source>
        <dbReference type="EMBL" id="TMM47900.1"/>
    </source>
</evidence>
<evidence type="ECO:0000256" key="3">
    <source>
        <dbReference type="RuleBase" id="RU003457"/>
    </source>
</evidence>
<feature type="domain" description="Pirin N-terminal" evidence="4">
    <location>
        <begin position="21"/>
        <end position="121"/>
    </location>
</feature>
<name>A0A8H2JNU8_9GAMM</name>
<dbReference type="InterPro" id="IPR014710">
    <property type="entry name" value="RmlC-like_jellyroll"/>
</dbReference>
<organism evidence="6 7">
    <name type="scientific">Colwellia ponticola</name>
    <dbReference type="NCBI Taxonomy" id="2304625"/>
    <lineage>
        <taxon>Bacteria</taxon>
        <taxon>Pseudomonadati</taxon>
        <taxon>Pseudomonadota</taxon>
        <taxon>Gammaproteobacteria</taxon>
        <taxon>Alteromonadales</taxon>
        <taxon>Colwelliaceae</taxon>
        <taxon>Colwellia</taxon>
    </lineage>
</organism>
<proteinExistence type="inferred from homology"/>
<reference evidence="6 7" key="1">
    <citation type="submission" date="2019-05" db="EMBL/GenBank/DDBJ databases">
        <title>Colwellia ponticola sp. nov., isolated from seawater.</title>
        <authorList>
            <person name="Yoon J.-H."/>
        </authorList>
    </citation>
    <scope>NUCLEOTIDE SEQUENCE [LARGE SCALE GENOMIC DNA]</scope>
    <source>
        <strain evidence="6 7">OISW-25</strain>
    </source>
</reference>
<sequence length="283" mass="31206">MKNRTLTKTFSGIDTADGDGVKLTRIIGSPQLNMLDPFLLLDCFESDQAQDYIGGFPEHPHRGFETVTYLLNGKMRHKDNAGHEGIIEPGGVQWMTAGRGILHSEMPEQEHGLLKGFQLWVNLPRSAKMSEPRYQEYTPDAIAIEQQANGAIIKVIAGKTDQGTIGPVDNNYVFPTYMDISLPPNSHVSQAITQGHNAFIYVLEGDVTISAKGDNEQKLLSAKKLGILSDGERVTINATAQNSRFLLFAGKPLNEPVARGGPFVMNSQAEIRQAFFDYQRGLF</sequence>
<dbReference type="CDD" id="cd02247">
    <property type="entry name" value="cupin_pirin_C"/>
    <property type="match status" value="1"/>
</dbReference>
<evidence type="ECO:0000256" key="2">
    <source>
        <dbReference type="PIRSR" id="PIRSR006232-1"/>
    </source>
</evidence>